<proteinExistence type="predicted"/>
<dbReference type="InterPro" id="IPR022796">
    <property type="entry name" value="Chloroa_b-bind"/>
</dbReference>
<evidence type="ECO:0000313" key="7">
    <source>
        <dbReference type="Proteomes" id="UP001178507"/>
    </source>
</evidence>
<dbReference type="Pfam" id="PF00504">
    <property type="entry name" value="Chloroa_b-bind"/>
    <property type="match status" value="1"/>
</dbReference>
<protein>
    <submittedName>
        <fullName evidence="6">Uncharacterized protein</fullName>
    </submittedName>
</protein>
<comment type="subcellular location">
    <subcellularLocation>
        <location evidence="1">Plastid</location>
        <location evidence="1">Chloroplast</location>
    </subcellularLocation>
</comment>
<reference evidence="6" key="1">
    <citation type="submission" date="2023-08" db="EMBL/GenBank/DDBJ databases">
        <authorList>
            <person name="Chen Y."/>
            <person name="Shah S."/>
            <person name="Dougan E. K."/>
            <person name="Thang M."/>
            <person name="Chan C."/>
        </authorList>
    </citation>
    <scope>NUCLEOTIDE SEQUENCE</scope>
</reference>
<evidence type="ECO:0000256" key="3">
    <source>
        <dbReference type="ARBA" id="ARBA00022531"/>
    </source>
</evidence>
<keyword evidence="4" id="KW-0934">Plastid</keyword>
<dbReference type="Gene3D" id="1.10.3460.10">
    <property type="entry name" value="Chlorophyll a/b binding protein domain"/>
    <property type="match status" value="1"/>
</dbReference>
<feature type="binding site" evidence="5">
    <location>
        <position position="237"/>
    </location>
    <ligand>
        <name>chlorophyll a</name>
        <dbReference type="ChEBI" id="CHEBI:58416"/>
        <label>1</label>
    </ligand>
</feature>
<dbReference type="EMBL" id="CAUJNA010003640">
    <property type="protein sequence ID" value="CAJ1406690.1"/>
    <property type="molecule type" value="Genomic_DNA"/>
</dbReference>
<keyword evidence="5" id="KW-0157">Chromophore</keyword>
<dbReference type="PANTHER" id="PTHR21649">
    <property type="entry name" value="CHLOROPHYLL A/B BINDING PROTEIN"/>
    <property type="match status" value="1"/>
</dbReference>
<feature type="binding site" evidence="5">
    <location>
        <position position="238"/>
    </location>
    <ligand>
        <name>chlorophyll a</name>
        <dbReference type="ChEBI" id="CHEBI:58416"/>
        <label>1</label>
    </ligand>
</feature>
<evidence type="ECO:0000313" key="6">
    <source>
        <dbReference type="EMBL" id="CAJ1406690.1"/>
    </source>
</evidence>
<feature type="binding site" evidence="5">
    <location>
        <position position="243"/>
    </location>
    <ligand>
        <name>chlorophyll a</name>
        <dbReference type="ChEBI" id="CHEBI:58416"/>
        <label>1</label>
    </ligand>
</feature>
<sequence>MTRCLDGHALCKQSCAFGFEYFSRFAHIQRHGACFLSISRHGCCPRPCRCLCGAFSTASGAPVSGARDPHPFRRADRDDRDAGNLGCGIRDLGGLWQDPTQSTAAKDIAVPAPFQPSKQFGATEPLGFFDPLGFTAVGDERGFRKLRVSEIKHGRVAMMASIGLVGQHFLKFPGFEQSPAGFSVMGRGEGVLGFFGIFLLCALLELAWREEPGSDREPGNYGDPFGVNMYNDEMRMKELNNGRMAMISVLGIFAAEMATGKDAMQQFGLPALGAGLASSASASRSSFAGSSSSRVAAQQNILRRAEAVVEDVLPPFQPSKQFGATEPLGFFDPLGFTAVGDERGFRKLRVSAQFESPGLKTGISILLHTLRDLFL</sequence>
<evidence type="ECO:0000256" key="2">
    <source>
        <dbReference type="ARBA" id="ARBA00022528"/>
    </source>
</evidence>
<keyword evidence="7" id="KW-1185">Reference proteome</keyword>
<feature type="binding site" description="axial binding residue" evidence="5">
    <location>
        <position position="211"/>
    </location>
    <ligand>
        <name>chlorophyll b</name>
        <dbReference type="ChEBI" id="CHEBI:61721"/>
        <label>1</label>
    </ligand>
    <ligandPart>
        <name>Mg</name>
        <dbReference type="ChEBI" id="CHEBI:25107"/>
    </ligandPart>
</feature>
<feature type="binding site" evidence="5">
    <location>
        <position position="153"/>
    </location>
    <ligand>
        <name>chlorophyll a</name>
        <dbReference type="ChEBI" id="CHEBI:58416"/>
        <label>1</label>
    </ligand>
</feature>
<accession>A0AA36JI77</accession>
<evidence type="ECO:0000256" key="5">
    <source>
        <dbReference type="PIRSR" id="PIRSR601344-1"/>
    </source>
</evidence>
<feature type="binding site" evidence="5">
    <location>
        <position position="150"/>
    </location>
    <ligand>
        <name>chlorophyll a</name>
        <dbReference type="ChEBI" id="CHEBI:58416"/>
        <label>3</label>
    </ligand>
</feature>
<dbReference type="SUPFAM" id="SSF103511">
    <property type="entry name" value="Chlorophyll a-b binding protein"/>
    <property type="match status" value="1"/>
</dbReference>
<name>A0AA36JI77_9DINO</name>
<dbReference type="GO" id="GO:0016020">
    <property type="term" value="C:membrane"/>
    <property type="evidence" value="ECO:0007669"/>
    <property type="project" value="InterPro"/>
</dbReference>
<keyword evidence="5" id="KW-0148">Chlorophyll</keyword>
<feature type="binding site" description="axial binding residue" evidence="5">
    <location>
        <position position="155"/>
    </location>
    <ligand>
        <name>chlorophyll b</name>
        <dbReference type="ChEBI" id="CHEBI:61721"/>
        <label>1</label>
    </ligand>
    <ligandPart>
        <name>Mg</name>
        <dbReference type="ChEBI" id="CHEBI:25107"/>
    </ligandPart>
</feature>
<dbReference type="InterPro" id="IPR001344">
    <property type="entry name" value="Chloro_AB-bd_pln"/>
</dbReference>
<dbReference type="Proteomes" id="UP001178507">
    <property type="component" value="Unassembled WGS sequence"/>
</dbReference>
<evidence type="ECO:0000256" key="1">
    <source>
        <dbReference type="ARBA" id="ARBA00004229"/>
    </source>
</evidence>
<keyword evidence="3" id="KW-0602">Photosynthesis</keyword>
<comment type="caution">
    <text evidence="6">The sequence shown here is derived from an EMBL/GenBank/DDBJ whole genome shotgun (WGS) entry which is preliminary data.</text>
</comment>
<dbReference type="GO" id="GO:0009507">
    <property type="term" value="C:chloroplast"/>
    <property type="evidence" value="ECO:0007669"/>
    <property type="project" value="UniProtKB-SubCell"/>
</dbReference>
<gene>
    <name evidence="6" type="ORF">EVOR1521_LOCUS28584</name>
</gene>
<dbReference type="GO" id="GO:0009765">
    <property type="term" value="P:photosynthesis, light harvesting"/>
    <property type="evidence" value="ECO:0007669"/>
    <property type="project" value="InterPro"/>
</dbReference>
<organism evidence="6 7">
    <name type="scientific">Effrenium voratum</name>
    <dbReference type="NCBI Taxonomy" id="2562239"/>
    <lineage>
        <taxon>Eukaryota</taxon>
        <taxon>Sar</taxon>
        <taxon>Alveolata</taxon>
        <taxon>Dinophyceae</taxon>
        <taxon>Suessiales</taxon>
        <taxon>Symbiodiniaceae</taxon>
        <taxon>Effrenium</taxon>
    </lineage>
</organism>
<dbReference type="AlphaFoldDB" id="A0AA36JI77"/>
<evidence type="ECO:0000256" key="4">
    <source>
        <dbReference type="ARBA" id="ARBA00022640"/>
    </source>
</evidence>
<feature type="binding site" evidence="5">
    <location>
        <position position="241"/>
    </location>
    <ligand>
        <name>chlorophyll a</name>
        <dbReference type="ChEBI" id="CHEBI:58416"/>
        <label>1</label>
    </ligand>
</feature>
<dbReference type="GO" id="GO:0016168">
    <property type="term" value="F:chlorophyll binding"/>
    <property type="evidence" value="ECO:0007669"/>
    <property type="project" value="UniProtKB-KW"/>
</dbReference>
<keyword evidence="2" id="KW-0150">Chloroplast</keyword>